<feature type="compositionally biased region" description="Pro residues" evidence="1">
    <location>
        <begin position="279"/>
        <end position="292"/>
    </location>
</feature>
<feature type="transmembrane region" description="Helical" evidence="2">
    <location>
        <begin position="178"/>
        <end position="201"/>
    </location>
</feature>
<comment type="caution">
    <text evidence="3">The sequence shown here is derived from an EMBL/GenBank/DDBJ whole genome shotgun (WGS) entry which is preliminary data.</text>
</comment>
<keyword evidence="4" id="KW-1185">Reference proteome</keyword>
<keyword evidence="2" id="KW-1133">Transmembrane helix</keyword>
<sequence>MGKKSKEPKPVIDQALSWLAVLAGIIGLVCLIPKVPYRYSEIYTGYHNRFGVVRRYSLFGVTNKNGQMASWFKLKRDTCAKMKEFAQGNPLLAVAGSLAASQSKVGGAVAGCLFWDVCKAQMNVRCMEYTTMSIISLIAMLFQLGGVGCLLCVPMMLNSEDDTGKEKKGAKKEKAKKSAMAATMNVTIAGCLLPFISWAMYMGCTDSMFHTFKTKEAYAYAYSYIGSYIAVTGDFLALIGIVCAWRRWSKFGQDKDDDEGDAAANASMPTDPMAGMPPGGAPGMPPPMPPPS</sequence>
<feature type="transmembrane region" description="Helical" evidence="2">
    <location>
        <begin position="134"/>
        <end position="157"/>
    </location>
</feature>
<accession>A0A812VBU6</accession>
<protein>
    <submittedName>
        <fullName evidence="3">Uncharacterized protein</fullName>
    </submittedName>
</protein>
<keyword evidence="2" id="KW-0472">Membrane</keyword>
<dbReference type="Proteomes" id="UP000604046">
    <property type="component" value="Unassembled WGS sequence"/>
</dbReference>
<dbReference type="OrthoDB" id="428284at2759"/>
<proteinExistence type="predicted"/>
<feature type="transmembrane region" description="Helical" evidence="2">
    <location>
        <begin position="15"/>
        <end position="32"/>
    </location>
</feature>
<evidence type="ECO:0000256" key="2">
    <source>
        <dbReference type="SAM" id="Phobius"/>
    </source>
</evidence>
<feature type="region of interest" description="Disordered" evidence="1">
    <location>
        <begin position="253"/>
        <end position="292"/>
    </location>
</feature>
<evidence type="ECO:0000256" key="1">
    <source>
        <dbReference type="SAM" id="MobiDB-lite"/>
    </source>
</evidence>
<name>A0A812VBU6_9DINO</name>
<feature type="transmembrane region" description="Helical" evidence="2">
    <location>
        <begin position="221"/>
        <end position="245"/>
    </location>
</feature>
<reference evidence="3" key="1">
    <citation type="submission" date="2021-02" db="EMBL/GenBank/DDBJ databases">
        <authorList>
            <person name="Dougan E. K."/>
            <person name="Rhodes N."/>
            <person name="Thang M."/>
            <person name="Chan C."/>
        </authorList>
    </citation>
    <scope>NUCLEOTIDE SEQUENCE</scope>
</reference>
<evidence type="ECO:0000313" key="4">
    <source>
        <dbReference type="Proteomes" id="UP000604046"/>
    </source>
</evidence>
<dbReference type="EMBL" id="CAJNDS010002852">
    <property type="protein sequence ID" value="CAE7619582.1"/>
    <property type="molecule type" value="Genomic_DNA"/>
</dbReference>
<keyword evidence="2" id="KW-0812">Transmembrane</keyword>
<dbReference type="AlphaFoldDB" id="A0A812VBU6"/>
<organism evidence="3 4">
    <name type="scientific">Symbiodinium natans</name>
    <dbReference type="NCBI Taxonomy" id="878477"/>
    <lineage>
        <taxon>Eukaryota</taxon>
        <taxon>Sar</taxon>
        <taxon>Alveolata</taxon>
        <taxon>Dinophyceae</taxon>
        <taxon>Suessiales</taxon>
        <taxon>Symbiodiniaceae</taxon>
        <taxon>Symbiodinium</taxon>
    </lineage>
</organism>
<evidence type="ECO:0000313" key="3">
    <source>
        <dbReference type="EMBL" id="CAE7619582.1"/>
    </source>
</evidence>
<gene>
    <name evidence="3" type="ORF">SNAT2548_LOCUS35215</name>
</gene>